<dbReference type="EMBL" id="CAJVAS010000016">
    <property type="protein sequence ID" value="CAG7635076.1"/>
    <property type="molecule type" value="Genomic_DNA"/>
</dbReference>
<dbReference type="AlphaFoldDB" id="A0A916K4C4"/>
<dbReference type="RefSeq" id="WP_218093368.1">
    <property type="nucleotide sequence ID" value="NZ_CAJVAS010000016.1"/>
</dbReference>
<evidence type="ECO:0000313" key="3">
    <source>
        <dbReference type="Proteomes" id="UP000693672"/>
    </source>
</evidence>
<proteinExistence type="predicted"/>
<reference evidence="2" key="1">
    <citation type="submission" date="2021-06" db="EMBL/GenBank/DDBJ databases">
        <authorList>
            <person name="Criscuolo A."/>
        </authorList>
    </citation>
    <scope>NUCLEOTIDE SEQUENCE</scope>
    <source>
        <strain evidence="2">CIP111600</strain>
    </source>
</reference>
<keyword evidence="3" id="KW-1185">Reference proteome</keyword>
<evidence type="ECO:0000313" key="2">
    <source>
        <dbReference type="EMBL" id="CAG7635076.1"/>
    </source>
</evidence>
<dbReference type="Proteomes" id="UP000693672">
    <property type="component" value="Unassembled WGS sequence"/>
</dbReference>
<protein>
    <submittedName>
        <fullName evidence="2">Uncharacterized protein</fullName>
    </submittedName>
</protein>
<comment type="caution">
    <text evidence="2">The sequence shown here is derived from an EMBL/GenBank/DDBJ whole genome shotgun (WGS) entry which is preliminary data.</text>
</comment>
<sequence>MAQYDSNANASKEQELQAKENKQAQQKTDPAAAGYDKKLSGPNRPSV</sequence>
<feature type="region of interest" description="Disordered" evidence="1">
    <location>
        <begin position="1"/>
        <end position="47"/>
    </location>
</feature>
<accession>A0A916K4C4</accession>
<name>A0A916K4C4_9BACL</name>
<feature type="compositionally biased region" description="Polar residues" evidence="1">
    <location>
        <begin position="1"/>
        <end position="11"/>
    </location>
</feature>
<evidence type="ECO:0000256" key="1">
    <source>
        <dbReference type="SAM" id="MobiDB-lite"/>
    </source>
</evidence>
<organism evidence="2 3">
    <name type="scientific">Paenibacillus solanacearum</name>
    <dbReference type="NCBI Taxonomy" id="2048548"/>
    <lineage>
        <taxon>Bacteria</taxon>
        <taxon>Bacillati</taxon>
        <taxon>Bacillota</taxon>
        <taxon>Bacilli</taxon>
        <taxon>Bacillales</taxon>
        <taxon>Paenibacillaceae</taxon>
        <taxon>Paenibacillus</taxon>
    </lineage>
</organism>
<gene>
    <name evidence="2" type="ORF">PAESOLCIP111_03622</name>
</gene>
<feature type="compositionally biased region" description="Basic and acidic residues" evidence="1">
    <location>
        <begin position="12"/>
        <end position="22"/>
    </location>
</feature>